<sequence length="150" mass="16674">MTSKPGVVEAYQKSQAPRACFVCDDVVGKDSVSLRFGLTTCSSTALPTKIGQLMGDNFMIVVTDVDVLCKRCSALLNHLDKLEQDMNVVKKALTGYLKKKYHLSDDLQPTIGADNEALTLQALRQLDFSLDQNAKVSHKMRVWYGLFMVK</sequence>
<organism evidence="2 3">
    <name type="scientific">Dryococelus australis</name>
    <dbReference type="NCBI Taxonomy" id="614101"/>
    <lineage>
        <taxon>Eukaryota</taxon>
        <taxon>Metazoa</taxon>
        <taxon>Ecdysozoa</taxon>
        <taxon>Arthropoda</taxon>
        <taxon>Hexapoda</taxon>
        <taxon>Insecta</taxon>
        <taxon>Pterygota</taxon>
        <taxon>Neoptera</taxon>
        <taxon>Polyneoptera</taxon>
        <taxon>Phasmatodea</taxon>
        <taxon>Verophasmatodea</taxon>
        <taxon>Anareolatae</taxon>
        <taxon>Phasmatidae</taxon>
        <taxon>Eurycanthinae</taxon>
        <taxon>Dryococelus</taxon>
    </lineage>
</organism>
<dbReference type="EMBL" id="JARBHB010000008">
    <property type="protein sequence ID" value="KAJ8877743.1"/>
    <property type="molecule type" value="Genomic_DNA"/>
</dbReference>
<gene>
    <name evidence="2" type="ORF">PR048_022198</name>
</gene>
<evidence type="ECO:0008006" key="4">
    <source>
        <dbReference type="Google" id="ProtNLM"/>
    </source>
</evidence>
<keyword evidence="3" id="KW-1185">Reference proteome</keyword>
<evidence type="ECO:0000313" key="3">
    <source>
        <dbReference type="Proteomes" id="UP001159363"/>
    </source>
</evidence>
<keyword evidence="1" id="KW-0175">Coiled coil</keyword>
<reference evidence="2 3" key="1">
    <citation type="submission" date="2023-02" db="EMBL/GenBank/DDBJ databases">
        <title>LHISI_Scaffold_Assembly.</title>
        <authorList>
            <person name="Stuart O.P."/>
            <person name="Cleave R."/>
            <person name="Magrath M.J.L."/>
            <person name="Mikheyev A.S."/>
        </authorList>
    </citation>
    <scope>NUCLEOTIDE SEQUENCE [LARGE SCALE GENOMIC DNA]</scope>
    <source>
        <strain evidence="2">Daus_M_001</strain>
        <tissue evidence="2">Leg muscle</tissue>
    </source>
</reference>
<evidence type="ECO:0000313" key="2">
    <source>
        <dbReference type="EMBL" id="KAJ8877743.1"/>
    </source>
</evidence>
<name>A0ABQ9H0D4_9NEOP</name>
<protein>
    <recommendedName>
        <fullName evidence="4">ZAD domain-containing protein</fullName>
    </recommendedName>
</protein>
<comment type="caution">
    <text evidence="2">The sequence shown here is derived from an EMBL/GenBank/DDBJ whole genome shotgun (WGS) entry which is preliminary data.</text>
</comment>
<dbReference type="Proteomes" id="UP001159363">
    <property type="component" value="Chromosome 7"/>
</dbReference>
<accession>A0ABQ9H0D4</accession>
<evidence type="ECO:0000256" key="1">
    <source>
        <dbReference type="SAM" id="Coils"/>
    </source>
</evidence>
<proteinExistence type="predicted"/>
<feature type="coiled-coil region" evidence="1">
    <location>
        <begin position="72"/>
        <end position="99"/>
    </location>
</feature>